<feature type="domain" description="ATP-dependent DNA ligase family profile" evidence="5">
    <location>
        <begin position="107"/>
        <end position="242"/>
    </location>
</feature>
<organism evidence="6 7">
    <name type="scientific">[Clostridium] leptum</name>
    <dbReference type="NCBI Taxonomy" id="1535"/>
    <lineage>
        <taxon>Bacteria</taxon>
        <taxon>Bacillati</taxon>
        <taxon>Bacillota</taxon>
        <taxon>Clostridia</taxon>
        <taxon>Eubacteriales</taxon>
        <taxon>Oscillospiraceae</taxon>
        <taxon>Oscillospiraceae incertae sedis</taxon>
    </lineage>
</organism>
<proteinExistence type="inferred from homology"/>
<dbReference type="PANTHER" id="PTHR45674:SF4">
    <property type="entry name" value="DNA LIGASE 1"/>
    <property type="match status" value="1"/>
</dbReference>
<gene>
    <name evidence="6" type="ORF">DWY99_03925</name>
</gene>
<evidence type="ECO:0000256" key="3">
    <source>
        <dbReference type="ARBA" id="ARBA00022598"/>
    </source>
</evidence>
<dbReference type="InterPro" id="IPR012340">
    <property type="entry name" value="NA-bd_OB-fold"/>
</dbReference>
<dbReference type="GO" id="GO:0006281">
    <property type="term" value="P:DNA repair"/>
    <property type="evidence" value="ECO:0007669"/>
    <property type="project" value="InterPro"/>
</dbReference>
<dbReference type="GO" id="GO:0005524">
    <property type="term" value="F:ATP binding"/>
    <property type="evidence" value="ECO:0007669"/>
    <property type="project" value="InterPro"/>
</dbReference>
<dbReference type="CDD" id="cd07906">
    <property type="entry name" value="Adenylation_DNA_ligase_LigD_LigC"/>
    <property type="match status" value="1"/>
</dbReference>
<evidence type="ECO:0000256" key="2">
    <source>
        <dbReference type="ARBA" id="ARBA00012727"/>
    </source>
</evidence>
<dbReference type="SUPFAM" id="SSF50249">
    <property type="entry name" value="Nucleic acid-binding proteins"/>
    <property type="match status" value="1"/>
</dbReference>
<dbReference type="InterPro" id="IPR012309">
    <property type="entry name" value="DNA_ligase_ATP-dep_C"/>
</dbReference>
<name>A0A412AYX6_9FIRM</name>
<dbReference type="PROSITE" id="PS50160">
    <property type="entry name" value="DNA_LIGASE_A3"/>
    <property type="match status" value="1"/>
</dbReference>
<dbReference type="InterPro" id="IPR050191">
    <property type="entry name" value="ATP-dep_DNA_ligase"/>
</dbReference>
<dbReference type="Proteomes" id="UP000284751">
    <property type="component" value="Unassembled WGS sequence"/>
</dbReference>
<dbReference type="PANTHER" id="PTHR45674">
    <property type="entry name" value="DNA LIGASE 1/3 FAMILY MEMBER"/>
    <property type="match status" value="1"/>
</dbReference>
<comment type="catalytic activity">
    <reaction evidence="4">
        <text>ATP + (deoxyribonucleotide)n-3'-hydroxyl + 5'-phospho-(deoxyribonucleotide)m = (deoxyribonucleotide)n+m + AMP + diphosphate.</text>
        <dbReference type="EC" id="6.5.1.1"/>
    </reaction>
</comment>
<dbReference type="InterPro" id="IPR012310">
    <property type="entry name" value="DNA_ligase_ATP-dep_cent"/>
</dbReference>
<dbReference type="CDD" id="cd07971">
    <property type="entry name" value="OBF_DNA_ligase_LigD"/>
    <property type="match status" value="1"/>
</dbReference>
<evidence type="ECO:0000313" key="7">
    <source>
        <dbReference type="Proteomes" id="UP000284751"/>
    </source>
</evidence>
<evidence type="ECO:0000259" key="5">
    <source>
        <dbReference type="PROSITE" id="PS50160"/>
    </source>
</evidence>
<dbReference type="Gene3D" id="2.40.50.140">
    <property type="entry name" value="Nucleic acid-binding proteins"/>
    <property type="match status" value="1"/>
</dbReference>
<dbReference type="GO" id="GO:0003910">
    <property type="term" value="F:DNA ligase (ATP) activity"/>
    <property type="evidence" value="ECO:0007669"/>
    <property type="project" value="UniProtKB-EC"/>
</dbReference>
<accession>A0A412AYX6</accession>
<evidence type="ECO:0000256" key="1">
    <source>
        <dbReference type="ARBA" id="ARBA00007572"/>
    </source>
</evidence>
<dbReference type="Pfam" id="PF01068">
    <property type="entry name" value="DNA_ligase_A_M"/>
    <property type="match status" value="1"/>
</dbReference>
<sequence>MDIWENKNLKPMLIGADSGPFDDPDYLFELKLDGERCLAYLSKDGTELRNKRNMRLLPKFPELSQLHRQVKKNCILDGELAVIKDEKPNFFEVQRRSLLSNQFKIRLAASSSPACFTAFDILYLDGKPVMDEPLAERKKLLGKTVRENQYLAVSRFIEEKGSAFYRLAEQNNLEGIVAKRKNSKYRPDTRTKDWIKIKFLQDDDFVVCGYIRKSDIISSIVLGQYRGSELVYIGHVTLGVSGDDFRIIQNHKTINSPPMSVPKGHGNENAVWLSPDLVCVVRYMMKTDSGSLRQPVFKGLRYDKSPLECKATGNFLIK</sequence>
<dbReference type="SUPFAM" id="SSF56091">
    <property type="entry name" value="DNA ligase/mRNA capping enzyme, catalytic domain"/>
    <property type="match status" value="1"/>
</dbReference>
<reference evidence="6 7" key="1">
    <citation type="submission" date="2018-08" db="EMBL/GenBank/DDBJ databases">
        <title>A genome reference for cultivated species of the human gut microbiota.</title>
        <authorList>
            <person name="Zou Y."/>
            <person name="Xue W."/>
            <person name="Luo G."/>
        </authorList>
    </citation>
    <scope>NUCLEOTIDE SEQUENCE [LARGE SCALE GENOMIC DNA]</scope>
    <source>
        <strain evidence="6 7">AF28-26</strain>
    </source>
</reference>
<dbReference type="AlphaFoldDB" id="A0A412AYX6"/>
<evidence type="ECO:0000256" key="4">
    <source>
        <dbReference type="ARBA" id="ARBA00034003"/>
    </source>
</evidence>
<dbReference type="Gene3D" id="3.30.470.30">
    <property type="entry name" value="DNA ligase/mRNA capping enzyme"/>
    <property type="match status" value="1"/>
</dbReference>
<comment type="caution">
    <text evidence="6">The sequence shown here is derived from an EMBL/GenBank/DDBJ whole genome shotgun (WGS) entry which is preliminary data.</text>
</comment>
<dbReference type="Pfam" id="PF04679">
    <property type="entry name" value="DNA_ligase_A_C"/>
    <property type="match status" value="1"/>
</dbReference>
<dbReference type="EMBL" id="QRTC01000009">
    <property type="protein sequence ID" value="RGQ42848.1"/>
    <property type="molecule type" value="Genomic_DNA"/>
</dbReference>
<dbReference type="EC" id="6.5.1.1" evidence="2"/>
<dbReference type="GO" id="GO:0006310">
    <property type="term" value="P:DNA recombination"/>
    <property type="evidence" value="ECO:0007669"/>
    <property type="project" value="InterPro"/>
</dbReference>
<keyword evidence="3 6" id="KW-0436">Ligase</keyword>
<dbReference type="Gene3D" id="3.30.1490.70">
    <property type="match status" value="1"/>
</dbReference>
<evidence type="ECO:0000313" key="6">
    <source>
        <dbReference type="EMBL" id="RGQ42848.1"/>
    </source>
</evidence>
<protein>
    <recommendedName>
        <fullName evidence="2">DNA ligase (ATP)</fullName>
        <ecNumber evidence="2">6.5.1.1</ecNumber>
    </recommendedName>
</protein>
<comment type="similarity">
    <text evidence="1">Belongs to the ATP-dependent DNA ligase family.</text>
</comment>